<dbReference type="AlphaFoldDB" id="A0A1C0ZXH7"/>
<dbReference type="PROSITE" id="PS50022">
    <property type="entry name" value="FA58C_3"/>
    <property type="match status" value="1"/>
</dbReference>
<dbReference type="RefSeq" id="WP_065854714.1">
    <property type="nucleotide sequence ID" value="NZ_LYPC01000026.1"/>
</dbReference>
<dbReference type="Proteomes" id="UP000093309">
    <property type="component" value="Unassembled WGS sequence"/>
</dbReference>
<evidence type="ECO:0000313" key="3">
    <source>
        <dbReference type="EMBL" id="OCT12814.1"/>
    </source>
</evidence>
<accession>A0A1C0ZXH7</accession>
<reference evidence="4" key="1">
    <citation type="submission" date="2016-05" db="EMBL/GenBank/DDBJ databases">
        <title>Paenibacillus oryzae. sp. nov., isolated from the rice root.</title>
        <authorList>
            <person name="Zhang J."/>
            <person name="Zhang X."/>
        </authorList>
    </citation>
    <scope>NUCLEOTIDE SEQUENCE [LARGE SCALE GENOMIC DNA]</scope>
    <source>
        <strain evidence="4">KCTC13222</strain>
    </source>
</reference>
<dbReference type="Pfam" id="PF00754">
    <property type="entry name" value="F5_F8_type_C"/>
    <property type="match status" value="1"/>
</dbReference>
<keyword evidence="4" id="KW-1185">Reference proteome</keyword>
<feature type="signal peptide" evidence="1">
    <location>
        <begin position="1"/>
        <end position="26"/>
    </location>
</feature>
<organism evidence="3 4">
    <name type="scientific">Paenibacillus pectinilyticus</name>
    <dbReference type="NCBI Taxonomy" id="512399"/>
    <lineage>
        <taxon>Bacteria</taxon>
        <taxon>Bacillati</taxon>
        <taxon>Bacillota</taxon>
        <taxon>Bacilli</taxon>
        <taxon>Bacillales</taxon>
        <taxon>Paenibacillaceae</taxon>
        <taxon>Paenibacillus</taxon>
    </lineage>
</organism>
<feature type="chain" id="PRO_5008649605" description="F5/8 type C domain-containing protein" evidence="1">
    <location>
        <begin position="27"/>
        <end position="764"/>
    </location>
</feature>
<evidence type="ECO:0000256" key="1">
    <source>
        <dbReference type="SAM" id="SignalP"/>
    </source>
</evidence>
<dbReference type="Gene3D" id="2.60.120.260">
    <property type="entry name" value="Galactose-binding domain-like"/>
    <property type="match status" value="1"/>
</dbReference>
<dbReference type="EMBL" id="LYPC01000026">
    <property type="protein sequence ID" value="OCT12814.1"/>
    <property type="molecule type" value="Genomic_DNA"/>
</dbReference>
<dbReference type="SUPFAM" id="SSF49785">
    <property type="entry name" value="Galactose-binding domain-like"/>
    <property type="match status" value="1"/>
</dbReference>
<dbReference type="InterPro" id="IPR000421">
    <property type="entry name" value="FA58C"/>
</dbReference>
<dbReference type="InterPro" id="IPR008979">
    <property type="entry name" value="Galactose-bd-like_sf"/>
</dbReference>
<evidence type="ECO:0000313" key="4">
    <source>
        <dbReference type="Proteomes" id="UP000093309"/>
    </source>
</evidence>
<feature type="domain" description="F5/8 type C" evidence="2">
    <location>
        <begin position="600"/>
        <end position="764"/>
    </location>
</feature>
<proteinExistence type="predicted"/>
<sequence length="764" mass="82475">MKRFRILLLALLLILPTQFIHYSALAAGTNSENTTYVLPIWEGSDPSHGSTADLAVLTNMKTRLGTGGTYTKLGWSFSSWALSRETNSSSSDYTFDPTKLNYNLGLAVSANLPILVHMNDGRWADCCTPNSSGGWGDALLDHIAASPNTVMTNHTGGSLYAHNYGSNYFSLSRYNSVYINYKKRNIQSSASTIAAWANAHPTLFAGVSLDSETVVTTGWDADYSTYSVAEWKDWLQNTGIYGPGGSYFGQGRVPAFTTIGSFNTAMGTSFASWAAVTPPTSVTVGNAFSEEWSRWRVVMVEHHVADVTSWITASGIDRNLIYGHQTPELDYYNFADDIRTATAANGGSGITFYGWVPATMGKVSNRLRGAGSNNVGNFEVNPLSSNATTAYNTMVTMFNDGYKIICPNSWEDLATKDQYAIFGSPNYGDTFGNAISSFLTNYGNTQRNKQPVPWNPGNKIYDFYANFAAATKSGVDNHLEPNGSVGNAQEKSIQSQVPGMITYTVALPSVPAGERLNFRTDIGIKDGTGGFASPGPTFQVAVNGSTLFGDSIQMHETDYVWHRWQEVMVDVTPWAGSTVTVSFQTGGPAAWGWAYWGAPAIYQTTSTTNNLAAGHTVAVSSTDGVGAGWDATYLVDGNVQGGTNGRNGWSSTSSPSNATNQWATVDLGSQQSVGKVVLFPRSDISNAASTGFPIDFQIQGSNDGSTFTNIVSETNYPDAVAGKAQIFTFIPQTYRYIRVNATKLNGVAQESGYRFQLTEMQIFN</sequence>
<keyword evidence="1" id="KW-0732">Signal</keyword>
<dbReference type="STRING" id="512399.A8709_20970"/>
<comment type="caution">
    <text evidence="3">The sequence shown here is derived from an EMBL/GenBank/DDBJ whole genome shotgun (WGS) entry which is preliminary data.</text>
</comment>
<evidence type="ECO:0000259" key="2">
    <source>
        <dbReference type="PROSITE" id="PS50022"/>
    </source>
</evidence>
<gene>
    <name evidence="3" type="ORF">A8709_20970</name>
</gene>
<protein>
    <recommendedName>
        <fullName evidence="2">F5/8 type C domain-containing protein</fullName>
    </recommendedName>
</protein>
<name>A0A1C0ZXH7_9BACL</name>